<evidence type="ECO:0000313" key="1">
    <source>
        <dbReference type="EMBL" id="KAA8831632.1"/>
    </source>
</evidence>
<dbReference type="EMBL" id="RZUI01000002">
    <property type="protein sequence ID" value="KAA8831632.1"/>
    <property type="molecule type" value="Genomic_DNA"/>
</dbReference>
<sequence length="88" mass="9666">MEKQTTTVEGRPMVTYVVREDTRLIEVRHMMAPEGLSWREAITYAEEHGTGDLVNIEADESTVIGVEKLDGGLLPGSSSDGMVEGVTW</sequence>
<accession>A0A5M9ZXQ0</accession>
<comment type="caution">
    <text evidence="1">The sequence shown here is derived from an EMBL/GenBank/DDBJ whole genome shotgun (WGS) entry which is preliminary data.</text>
</comment>
<evidence type="ECO:0000313" key="2">
    <source>
        <dbReference type="Proteomes" id="UP000412028"/>
    </source>
</evidence>
<reference evidence="1 2" key="1">
    <citation type="journal article" date="2019" name="Syst. Appl. Microbiol.">
        <title>Characterization of Bifidobacterium species in feaces of the Egyptian fruit bat: Description of B. vespertilionis sp. nov. and B. rousetti sp. nov.</title>
        <authorList>
            <person name="Modesto M."/>
            <person name="Satti M."/>
            <person name="Watanabe K."/>
            <person name="Puglisi E."/>
            <person name="Morelli L."/>
            <person name="Huang C.-H."/>
            <person name="Liou J.-S."/>
            <person name="Miyashita M."/>
            <person name="Tamura T."/>
            <person name="Saito S."/>
            <person name="Mori K."/>
            <person name="Huang L."/>
            <person name="Sciavilla P."/>
            <person name="Sandri C."/>
            <person name="Spiezio C."/>
            <person name="Vitali F."/>
            <person name="Cavalieri D."/>
            <person name="Perpetuini G."/>
            <person name="Tofalo R."/>
            <person name="Bonetti A."/>
            <person name="Arita M."/>
            <person name="Mattarelli P."/>
        </authorList>
    </citation>
    <scope>NUCLEOTIDE SEQUENCE [LARGE SCALE GENOMIC DNA]</scope>
    <source>
        <strain evidence="1 2">RST7</strain>
    </source>
</reference>
<dbReference type="AlphaFoldDB" id="A0A5M9ZXQ0"/>
<proteinExistence type="predicted"/>
<dbReference type="Proteomes" id="UP000412028">
    <property type="component" value="Unassembled WGS sequence"/>
</dbReference>
<name>A0A5M9ZXQ0_9BIFI</name>
<organism evidence="1 2">
    <name type="scientific">Bifidobacterium tissieri</name>
    <dbReference type="NCBI Taxonomy" id="1630162"/>
    <lineage>
        <taxon>Bacteria</taxon>
        <taxon>Bacillati</taxon>
        <taxon>Actinomycetota</taxon>
        <taxon>Actinomycetes</taxon>
        <taxon>Bifidobacteriales</taxon>
        <taxon>Bifidobacteriaceae</taxon>
        <taxon>Bifidobacterium</taxon>
    </lineage>
</organism>
<dbReference type="RefSeq" id="WP_150380805.1">
    <property type="nucleotide sequence ID" value="NZ_RZUI01000002.1"/>
</dbReference>
<protein>
    <submittedName>
        <fullName evidence="1">Uncharacterized protein</fullName>
    </submittedName>
</protein>
<gene>
    <name evidence="1" type="ORF">EMO89_02585</name>
</gene>